<gene>
    <name evidence="2" type="ORF">E3N88_06150</name>
</gene>
<organism evidence="2 3">
    <name type="scientific">Mikania micrantha</name>
    <name type="common">bitter vine</name>
    <dbReference type="NCBI Taxonomy" id="192012"/>
    <lineage>
        <taxon>Eukaryota</taxon>
        <taxon>Viridiplantae</taxon>
        <taxon>Streptophyta</taxon>
        <taxon>Embryophyta</taxon>
        <taxon>Tracheophyta</taxon>
        <taxon>Spermatophyta</taxon>
        <taxon>Magnoliopsida</taxon>
        <taxon>eudicotyledons</taxon>
        <taxon>Gunneridae</taxon>
        <taxon>Pentapetalae</taxon>
        <taxon>asterids</taxon>
        <taxon>campanulids</taxon>
        <taxon>Asterales</taxon>
        <taxon>Asteraceae</taxon>
        <taxon>Asteroideae</taxon>
        <taxon>Heliantheae alliance</taxon>
        <taxon>Eupatorieae</taxon>
        <taxon>Mikania</taxon>
    </lineage>
</organism>
<comment type="caution">
    <text evidence="2">The sequence shown here is derived from an EMBL/GenBank/DDBJ whole genome shotgun (WGS) entry which is preliminary data.</text>
</comment>
<protein>
    <submittedName>
        <fullName evidence="2">Uncharacterized protein</fullName>
    </submittedName>
</protein>
<evidence type="ECO:0000256" key="1">
    <source>
        <dbReference type="SAM" id="MobiDB-lite"/>
    </source>
</evidence>
<dbReference type="Proteomes" id="UP000326396">
    <property type="component" value="Linkage Group LG11"/>
</dbReference>
<reference evidence="2 3" key="1">
    <citation type="submission" date="2019-05" db="EMBL/GenBank/DDBJ databases">
        <title>Mikania micrantha, genome provides insights into the molecular mechanism of rapid growth.</title>
        <authorList>
            <person name="Liu B."/>
        </authorList>
    </citation>
    <scope>NUCLEOTIDE SEQUENCE [LARGE SCALE GENOMIC DNA]</scope>
    <source>
        <strain evidence="2">NLD-2019</strain>
        <tissue evidence="2">Leaf</tissue>
    </source>
</reference>
<evidence type="ECO:0000313" key="3">
    <source>
        <dbReference type="Proteomes" id="UP000326396"/>
    </source>
</evidence>
<dbReference type="AlphaFoldDB" id="A0A5N6PMX6"/>
<feature type="region of interest" description="Disordered" evidence="1">
    <location>
        <begin position="48"/>
        <end position="125"/>
    </location>
</feature>
<proteinExistence type="predicted"/>
<name>A0A5N6PMX6_9ASTR</name>
<keyword evidence="3" id="KW-1185">Reference proteome</keyword>
<feature type="compositionally biased region" description="Polar residues" evidence="1">
    <location>
        <begin position="70"/>
        <end position="86"/>
    </location>
</feature>
<feature type="compositionally biased region" description="Basic and acidic residues" evidence="1">
    <location>
        <begin position="48"/>
        <end position="64"/>
    </location>
</feature>
<sequence length="465" mass="51314">MLENQAITSSGNLNRLRVRLRLLWIPPELWRLILLLLNRHGTPLQGERLKDSQVMDSEGSKESEPAANAGNIQQPNVEDQQGNNSEFVAVSRGKSVKGQPKTVESTSKAMGDHGPGKGKGREDISIGNRFTVLEPASDGGDGSDDSAKDGEYMRDDMCQDIPSTSGTVCTVNTEVDIELGRVLPDSIVNPAPNTETVAVNLSEYKKSVIMGYINGTGAVPALVANAWSSEEWVYFQNQCYLGYINGWRCCCAIWKMLYFGDLYKELGGTGPMVCSYTIISGKGVDHDLSRMGGPVGSGFGSTYHSFLMCFHSSNGGWFWGYNRENALWSWLLSSWFSYNRSCHSCMVGFWDRKGLLRVGNWWVPAVNNGRLLEIWAGDMLFGWSCWVDIHMSTSCILGLVLNFGYSPLLDPCAGVHVDPIGLASSPVMASRLSKKRTMLPLCITLYSNEHLSKETIKKLQIDEDS</sequence>
<dbReference type="EMBL" id="SZYD01000003">
    <property type="protein sequence ID" value="KAD6795254.1"/>
    <property type="molecule type" value="Genomic_DNA"/>
</dbReference>
<accession>A0A5N6PMX6</accession>
<evidence type="ECO:0000313" key="2">
    <source>
        <dbReference type="EMBL" id="KAD6795254.1"/>
    </source>
</evidence>
<feature type="compositionally biased region" description="Basic and acidic residues" evidence="1">
    <location>
        <begin position="110"/>
        <end position="124"/>
    </location>
</feature>